<proteinExistence type="predicted"/>
<protein>
    <submittedName>
        <fullName evidence="1">Uncharacterized protein</fullName>
    </submittedName>
</protein>
<dbReference type="EMBL" id="ML996085">
    <property type="protein sequence ID" value="KAF2152954.1"/>
    <property type="molecule type" value="Genomic_DNA"/>
</dbReference>
<organism evidence="1 2">
    <name type="scientific">Myriangium duriaei CBS 260.36</name>
    <dbReference type="NCBI Taxonomy" id="1168546"/>
    <lineage>
        <taxon>Eukaryota</taxon>
        <taxon>Fungi</taxon>
        <taxon>Dikarya</taxon>
        <taxon>Ascomycota</taxon>
        <taxon>Pezizomycotina</taxon>
        <taxon>Dothideomycetes</taxon>
        <taxon>Dothideomycetidae</taxon>
        <taxon>Myriangiales</taxon>
        <taxon>Myriangiaceae</taxon>
        <taxon>Myriangium</taxon>
    </lineage>
</organism>
<evidence type="ECO:0000313" key="1">
    <source>
        <dbReference type="EMBL" id="KAF2152954.1"/>
    </source>
</evidence>
<comment type="caution">
    <text evidence="1">The sequence shown here is derived from an EMBL/GenBank/DDBJ whole genome shotgun (WGS) entry which is preliminary data.</text>
</comment>
<sequence>MNAHSHDFWYAATEYGAVQCRPRTFFVRYLRRGRGLQRIFVPVSRNATRGCAEGKSKRGRGLKWLVKSACEGYQSMKWIGEYACRCCLSGCDIEEVGLACCGGWYGVLS</sequence>
<dbReference type="InterPro" id="IPR022353">
    <property type="entry name" value="Insulin_CS"/>
</dbReference>
<dbReference type="AlphaFoldDB" id="A0A9P4MKA7"/>
<evidence type="ECO:0000313" key="2">
    <source>
        <dbReference type="Proteomes" id="UP000799439"/>
    </source>
</evidence>
<gene>
    <name evidence="1" type="ORF">K461DRAFT_131610</name>
</gene>
<dbReference type="Proteomes" id="UP000799439">
    <property type="component" value="Unassembled WGS sequence"/>
</dbReference>
<accession>A0A9P4MKA7</accession>
<reference evidence="1" key="1">
    <citation type="journal article" date="2020" name="Stud. Mycol.">
        <title>101 Dothideomycetes genomes: a test case for predicting lifestyles and emergence of pathogens.</title>
        <authorList>
            <person name="Haridas S."/>
            <person name="Albert R."/>
            <person name="Binder M."/>
            <person name="Bloem J."/>
            <person name="Labutti K."/>
            <person name="Salamov A."/>
            <person name="Andreopoulos B."/>
            <person name="Baker S."/>
            <person name="Barry K."/>
            <person name="Bills G."/>
            <person name="Bluhm B."/>
            <person name="Cannon C."/>
            <person name="Castanera R."/>
            <person name="Culley D."/>
            <person name="Daum C."/>
            <person name="Ezra D."/>
            <person name="Gonzalez J."/>
            <person name="Henrissat B."/>
            <person name="Kuo A."/>
            <person name="Liang C."/>
            <person name="Lipzen A."/>
            <person name="Lutzoni F."/>
            <person name="Magnuson J."/>
            <person name="Mondo S."/>
            <person name="Nolan M."/>
            <person name="Ohm R."/>
            <person name="Pangilinan J."/>
            <person name="Park H.-J."/>
            <person name="Ramirez L."/>
            <person name="Alfaro M."/>
            <person name="Sun H."/>
            <person name="Tritt A."/>
            <person name="Yoshinaga Y."/>
            <person name="Zwiers L.-H."/>
            <person name="Turgeon B."/>
            <person name="Goodwin S."/>
            <person name="Spatafora J."/>
            <person name="Crous P."/>
            <person name="Grigoriev I."/>
        </authorList>
    </citation>
    <scope>NUCLEOTIDE SEQUENCE</scope>
    <source>
        <strain evidence="1">CBS 260.36</strain>
    </source>
</reference>
<keyword evidence="2" id="KW-1185">Reference proteome</keyword>
<dbReference type="PROSITE" id="PS00262">
    <property type="entry name" value="INSULIN"/>
    <property type="match status" value="1"/>
</dbReference>
<name>A0A9P4MKA7_9PEZI</name>